<dbReference type="OrthoDB" id="5398505at2"/>
<evidence type="ECO:0000313" key="3">
    <source>
        <dbReference type="Proteomes" id="UP000057158"/>
    </source>
</evidence>
<dbReference type="KEGG" id="des:DSOUD_2213"/>
<dbReference type="Proteomes" id="UP000057158">
    <property type="component" value="Chromosome"/>
</dbReference>
<dbReference type="RefSeq" id="WP_053551026.1">
    <property type="nucleotide sequence ID" value="NZ_CP010802.1"/>
</dbReference>
<dbReference type="InterPro" id="IPR011322">
    <property type="entry name" value="N-reg_PII-like_a/b"/>
</dbReference>
<reference evidence="2 3" key="1">
    <citation type="submission" date="2015-07" db="EMBL/GenBank/DDBJ databases">
        <title>Isolation and Genomic Characterization of a Novel Halophilic Metal-Reducing Deltaproteobacterium from the Deep Subsurface.</title>
        <authorList>
            <person name="Badalamenti J.P."/>
            <person name="Summers Z.M."/>
            <person name="Gralnick J.A."/>
            <person name="Bond D.R."/>
        </authorList>
    </citation>
    <scope>NUCLEOTIDE SEQUENCE [LARGE SCALE GENOMIC DNA]</scope>
    <source>
        <strain evidence="2 3">WTL</strain>
    </source>
</reference>
<gene>
    <name evidence="2" type="ORF">DSOUD_2213</name>
</gene>
<sequence length="62" mass="7282">MALFYDPRDESDLRRVESILRQGGIEYFLRKEPEVGIGPMQVHVAEEDMPRAEELLIERTLH</sequence>
<dbReference type="Pfam" id="PF09413">
    <property type="entry name" value="DUF2007"/>
    <property type="match status" value="1"/>
</dbReference>
<evidence type="ECO:0000259" key="1">
    <source>
        <dbReference type="Pfam" id="PF09413"/>
    </source>
</evidence>
<dbReference type="Gene3D" id="3.30.70.790">
    <property type="entry name" value="UreE, C-terminal domain"/>
    <property type="match status" value="1"/>
</dbReference>
<dbReference type="EMBL" id="CP010802">
    <property type="protein sequence ID" value="ALC16978.1"/>
    <property type="molecule type" value="Genomic_DNA"/>
</dbReference>
<dbReference type="InterPro" id="IPR018551">
    <property type="entry name" value="DUF2007"/>
</dbReference>
<dbReference type="PATRIC" id="fig|1603606.3.peg.2389"/>
<accession>A0A0M4CXK9</accession>
<evidence type="ECO:0000313" key="2">
    <source>
        <dbReference type="EMBL" id="ALC16978.1"/>
    </source>
</evidence>
<keyword evidence="3" id="KW-1185">Reference proteome</keyword>
<proteinExistence type="predicted"/>
<dbReference type="SUPFAM" id="SSF54913">
    <property type="entry name" value="GlnB-like"/>
    <property type="match status" value="1"/>
</dbReference>
<feature type="domain" description="DUF2007" evidence="1">
    <location>
        <begin position="1"/>
        <end position="58"/>
    </location>
</feature>
<name>A0A0M4CXK9_9BACT</name>
<organism evidence="2 3">
    <name type="scientific">Desulfuromonas soudanensis</name>
    <dbReference type="NCBI Taxonomy" id="1603606"/>
    <lineage>
        <taxon>Bacteria</taxon>
        <taxon>Pseudomonadati</taxon>
        <taxon>Thermodesulfobacteriota</taxon>
        <taxon>Desulfuromonadia</taxon>
        <taxon>Desulfuromonadales</taxon>
        <taxon>Desulfuromonadaceae</taxon>
        <taxon>Desulfuromonas</taxon>
    </lineage>
</organism>
<dbReference type="AlphaFoldDB" id="A0A0M4CXK9"/>
<protein>
    <recommendedName>
        <fullName evidence="1">DUF2007 domain-containing protein</fullName>
    </recommendedName>
</protein>